<evidence type="ECO:0000313" key="7">
    <source>
        <dbReference type="Proteomes" id="UP001589858"/>
    </source>
</evidence>
<accession>A0ABV6S486</accession>
<dbReference type="RefSeq" id="WP_267218342.1">
    <property type="nucleotide sequence ID" value="NZ_JAPCWC010000001.1"/>
</dbReference>
<dbReference type="InterPro" id="IPR028082">
    <property type="entry name" value="Peripla_BP_I"/>
</dbReference>
<evidence type="ECO:0000259" key="5">
    <source>
        <dbReference type="PROSITE" id="PS50943"/>
    </source>
</evidence>
<dbReference type="InterPro" id="IPR000843">
    <property type="entry name" value="HTH_LacI"/>
</dbReference>
<dbReference type="SUPFAM" id="SSF53822">
    <property type="entry name" value="Periplasmic binding protein-like I"/>
    <property type="match status" value="1"/>
</dbReference>
<protein>
    <submittedName>
        <fullName evidence="6">LacI family DNA-binding transcriptional regulator</fullName>
    </submittedName>
</protein>
<proteinExistence type="predicted"/>
<dbReference type="PANTHER" id="PTHR30146">
    <property type="entry name" value="LACI-RELATED TRANSCRIPTIONAL REPRESSOR"/>
    <property type="match status" value="1"/>
</dbReference>
<dbReference type="InterPro" id="IPR046335">
    <property type="entry name" value="LacI/GalR-like_sensor"/>
</dbReference>
<evidence type="ECO:0000259" key="4">
    <source>
        <dbReference type="PROSITE" id="PS50932"/>
    </source>
</evidence>
<dbReference type="Pfam" id="PF00356">
    <property type="entry name" value="LacI"/>
    <property type="match status" value="1"/>
</dbReference>
<feature type="domain" description="HTH lacI-type" evidence="4">
    <location>
        <begin position="9"/>
        <end position="63"/>
    </location>
</feature>
<keyword evidence="3" id="KW-0804">Transcription</keyword>
<organism evidence="6 7">
    <name type="scientific">Novosphingobium clariflavum</name>
    <dbReference type="NCBI Taxonomy" id="2029884"/>
    <lineage>
        <taxon>Bacteria</taxon>
        <taxon>Pseudomonadati</taxon>
        <taxon>Pseudomonadota</taxon>
        <taxon>Alphaproteobacteria</taxon>
        <taxon>Sphingomonadales</taxon>
        <taxon>Sphingomonadaceae</taxon>
        <taxon>Novosphingobium</taxon>
    </lineage>
</organism>
<dbReference type="CDD" id="cd01545">
    <property type="entry name" value="PBP1_SalR"/>
    <property type="match status" value="1"/>
</dbReference>
<dbReference type="SMART" id="SM00354">
    <property type="entry name" value="HTH_LACI"/>
    <property type="match status" value="1"/>
</dbReference>
<dbReference type="EMBL" id="JBHLTM010000026">
    <property type="protein sequence ID" value="MFC0684050.1"/>
    <property type="molecule type" value="Genomic_DNA"/>
</dbReference>
<comment type="caution">
    <text evidence="6">The sequence shown here is derived from an EMBL/GenBank/DDBJ whole genome shotgun (WGS) entry which is preliminary data.</text>
</comment>
<gene>
    <name evidence="6" type="ORF">ACFFF8_05550</name>
</gene>
<dbReference type="CDD" id="cd01392">
    <property type="entry name" value="HTH_LacI"/>
    <property type="match status" value="1"/>
</dbReference>
<keyword evidence="1" id="KW-0805">Transcription regulation</keyword>
<keyword evidence="7" id="KW-1185">Reference proteome</keyword>
<name>A0ABV6S486_9SPHN</name>
<dbReference type="Gene3D" id="3.40.50.2300">
    <property type="match status" value="2"/>
</dbReference>
<dbReference type="PROSITE" id="PS50943">
    <property type="entry name" value="HTH_CROC1"/>
    <property type="match status" value="1"/>
</dbReference>
<evidence type="ECO:0000313" key="6">
    <source>
        <dbReference type="EMBL" id="MFC0684050.1"/>
    </source>
</evidence>
<dbReference type="PROSITE" id="PS50932">
    <property type="entry name" value="HTH_LACI_2"/>
    <property type="match status" value="1"/>
</dbReference>
<evidence type="ECO:0000256" key="1">
    <source>
        <dbReference type="ARBA" id="ARBA00023015"/>
    </source>
</evidence>
<sequence>MARRNENGVTIRAVAQRAGVSAMTVSNVLNGAGRASAATVETVRAAIAELGYVPNLAARRLAKSRATTVGLLYSDRRTPFLDAVLVGALRATNAQGLQLLLRDGEGSSRAEAEAMAQDLVRSGADALLLIPPFAEQLSGSAVLEELGVPLAAIATGTALADVTTVRIDNRGAMEALTRDVIAAGHRRIAYVAGPDHYSVVGARLEGFLAALRAAGLAEEPDLIVRHGAFDYAAGETAARHLLALPSPPSAIICSSDDLAAGVVAEANRQGLQLPARLSVTGFDDTILASRLWPPLTVVRQPVEDMAYRAAQCLIAALGKTGSKTGGKTGSEVSDEVFDHTIVTRASIAAHSASEALS</sequence>
<dbReference type="Pfam" id="PF13377">
    <property type="entry name" value="Peripla_BP_3"/>
    <property type="match status" value="1"/>
</dbReference>
<dbReference type="Gene3D" id="1.10.260.40">
    <property type="entry name" value="lambda repressor-like DNA-binding domains"/>
    <property type="match status" value="1"/>
</dbReference>
<evidence type="ECO:0000256" key="2">
    <source>
        <dbReference type="ARBA" id="ARBA00023125"/>
    </source>
</evidence>
<dbReference type="GO" id="GO:0003677">
    <property type="term" value="F:DNA binding"/>
    <property type="evidence" value="ECO:0007669"/>
    <property type="project" value="UniProtKB-KW"/>
</dbReference>
<feature type="domain" description="HTH cro/C1-type" evidence="5">
    <location>
        <begin position="2"/>
        <end position="53"/>
    </location>
</feature>
<reference evidence="6 7" key="1">
    <citation type="submission" date="2024-09" db="EMBL/GenBank/DDBJ databases">
        <authorList>
            <person name="Sun Q."/>
            <person name="Mori K."/>
        </authorList>
    </citation>
    <scope>NUCLEOTIDE SEQUENCE [LARGE SCALE GENOMIC DNA]</scope>
    <source>
        <strain evidence="6 7">CICC 11035S</strain>
    </source>
</reference>
<dbReference type="InterPro" id="IPR001387">
    <property type="entry name" value="Cro/C1-type_HTH"/>
</dbReference>
<keyword evidence="2 6" id="KW-0238">DNA-binding</keyword>
<dbReference type="InterPro" id="IPR010982">
    <property type="entry name" value="Lambda_DNA-bd_dom_sf"/>
</dbReference>
<dbReference type="SUPFAM" id="SSF47413">
    <property type="entry name" value="lambda repressor-like DNA-binding domains"/>
    <property type="match status" value="1"/>
</dbReference>
<dbReference type="PANTHER" id="PTHR30146:SF153">
    <property type="entry name" value="LACTOSE OPERON REPRESSOR"/>
    <property type="match status" value="1"/>
</dbReference>
<evidence type="ECO:0000256" key="3">
    <source>
        <dbReference type="ARBA" id="ARBA00023163"/>
    </source>
</evidence>
<dbReference type="Proteomes" id="UP001589858">
    <property type="component" value="Unassembled WGS sequence"/>
</dbReference>